<dbReference type="PANTHER" id="PTHR18968">
    <property type="entry name" value="THIAMINE PYROPHOSPHATE ENZYMES"/>
    <property type="match status" value="1"/>
</dbReference>
<dbReference type="Pfam" id="PF02776">
    <property type="entry name" value="TPP_enzyme_N"/>
    <property type="match status" value="1"/>
</dbReference>
<dbReference type="PANTHER" id="PTHR18968:SF9">
    <property type="entry name" value="3D-(3,5_4)-TRIHYDROXYCYCLOHEXANE-1,2-DIONE HYDROLASE"/>
    <property type="match status" value="1"/>
</dbReference>
<dbReference type="InterPro" id="IPR011766">
    <property type="entry name" value="TPP_enzyme_TPP-bd"/>
</dbReference>
<dbReference type="GO" id="GO:0000287">
    <property type="term" value="F:magnesium ion binding"/>
    <property type="evidence" value="ECO:0007669"/>
    <property type="project" value="InterPro"/>
</dbReference>
<evidence type="ECO:0000259" key="5">
    <source>
        <dbReference type="Pfam" id="PF02775"/>
    </source>
</evidence>
<dbReference type="NCBIfam" id="TIGR04377">
    <property type="entry name" value="myo_inos_iolD"/>
    <property type="match status" value="1"/>
</dbReference>
<organism evidence="7 8">
    <name type="scientific">Microbacterium allomyrinae</name>
    <dbReference type="NCBI Taxonomy" id="2830666"/>
    <lineage>
        <taxon>Bacteria</taxon>
        <taxon>Bacillati</taxon>
        <taxon>Actinomycetota</taxon>
        <taxon>Actinomycetes</taxon>
        <taxon>Micrococcales</taxon>
        <taxon>Microbacteriaceae</taxon>
        <taxon>Microbacterium</taxon>
    </lineage>
</organism>
<evidence type="ECO:0000256" key="2">
    <source>
        <dbReference type="ARBA" id="ARBA00023052"/>
    </source>
</evidence>
<dbReference type="Pfam" id="PF02775">
    <property type="entry name" value="TPP_enzyme_C"/>
    <property type="match status" value="1"/>
</dbReference>
<dbReference type="EMBL" id="JAGTTN010000001">
    <property type="protein sequence ID" value="MCC2031538.1"/>
    <property type="molecule type" value="Genomic_DNA"/>
</dbReference>
<dbReference type="CDD" id="cd07035">
    <property type="entry name" value="TPP_PYR_POX_like"/>
    <property type="match status" value="1"/>
</dbReference>
<dbReference type="RefSeq" id="WP_229383417.1">
    <property type="nucleotide sequence ID" value="NZ_JAGTTN010000001.1"/>
</dbReference>
<comment type="similarity">
    <text evidence="1 3">Belongs to the TPP enzyme family.</text>
</comment>
<evidence type="ECO:0000259" key="6">
    <source>
        <dbReference type="Pfam" id="PF02776"/>
    </source>
</evidence>
<dbReference type="SUPFAM" id="SSF52518">
    <property type="entry name" value="Thiamin diphosphate-binding fold (THDP-binding)"/>
    <property type="match status" value="2"/>
</dbReference>
<name>A0A9X1LTS4_9MICO</name>
<dbReference type="GO" id="GO:0009097">
    <property type="term" value="P:isoleucine biosynthetic process"/>
    <property type="evidence" value="ECO:0007669"/>
    <property type="project" value="TreeGrafter"/>
</dbReference>
<keyword evidence="8" id="KW-1185">Reference proteome</keyword>
<dbReference type="InterPro" id="IPR045229">
    <property type="entry name" value="TPP_enz"/>
</dbReference>
<protein>
    <submittedName>
        <fullName evidence="7">3D-(3,5/4)-trihydroxycyclohexane-1,2-dione acylhydrolase (Decyclizing)</fullName>
        <ecNumber evidence="7">3.7.1.22</ecNumber>
    </submittedName>
</protein>
<feature type="domain" description="Thiamine pyrophosphate enzyme central" evidence="4">
    <location>
        <begin position="226"/>
        <end position="359"/>
    </location>
</feature>
<dbReference type="Gene3D" id="3.40.50.1220">
    <property type="entry name" value="TPP-binding domain"/>
    <property type="match status" value="1"/>
</dbReference>
<dbReference type="InterPro" id="IPR029061">
    <property type="entry name" value="THDP-binding"/>
</dbReference>
<reference evidence="7" key="1">
    <citation type="submission" date="2021-04" db="EMBL/GenBank/DDBJ databases">
        <title>Microbacterium tenobrionis sp. nov. and Microbacterium allomyrinae sp. nov., isolated from larvae of Tenobrio molitor and Allomyrina dichotoma, respectively.</title>
        <authorList>
            <person name="Lee S.D."/>
        </authorList>
    </citation>
    <scope>NUCLEOTIDE SEQUENCE</scope>
    <source>
        <strain evidence="7">BWT-G7</strain>
    </source>
</reference>
<evidence type="ECO:0000256" key="1">
    <source>
        <dbReference type="ARBA" id="ARBA00007812"/>
    </source>
</evidence>
<dbReference type="InterPro" id="IPR030817">
    <property type="entry name" value="Myo_inos_IolD"/>
</dbReference>
<dbReference type="GO" id="GO:0102481">
    <property type="term" value="F:3D-(3,5/4)-trihydroxycyclohexane-1,2-dione hydrolase activity"/>
    <property type="evidence" value="ECO:0007669"/>
    <property type="project" value="UniProtKB-EC"/>
</dbReference>
<evidence type="ECO:0000313" key="7">
    <source>
        <dbReference type="EMBL" id="MCC2031538.1"/>
    </source>
</evidence>
<evidence type="ECO:0000259" key="4">
    <source>
        <dbReference type="Pfam" id="PF00205"/>
    </source>
</evidence>
<feature type="domain" description="Thiamine pyrophosphate enzyme N-terminal TPP-binding" evidence="6">
    <location>
        <begin position="54"/>
        <end position="136"/>
    </location>
</feature>
<keyword evidence="7" id="KW-0378">Hydrolase</keyword>
<dbReference type="SUPFAM" id="SSF52467">
    <property type="entry name" value="DHS-like NAD/FAD-binding domain"/>
    <property type="match status" value="1"/>
</dbReference>
<dbReference type="AlphaFoldDB" id="A0A9X1LTS4"/>
<dbReference type="InterPro" id="IPR012000">
    <property type="entry name" value="Thiamin_PyroP_enz_cen_dom"/>
</dbReference>
<dbReference type="Gene3D" id="3.40.50.970">
    <property type="match status" value="2"/>
</dbReference>
<sequence length="626" mass="66777">MTQNTSHPTVRLTVGQAVVRFLQAQYVERDGVTEKFFGGGFGIFGHGNVAGLGQAMLQYEDEFPYYQGRNEQGMVHIGIGYAKMRNRLGALVVSTSIGPGATNMVTGAGTATVNHLPVLLLPADVFATRATGAVLQQQEMPYSMDVTANDSFRAVSRYFDRVMRPEQLASALLEGMRVLTSPADTGAVTIALPQDVQAEAFDFPEELFADRVWHVARNRADRAAIGRAAEIIKASRKPVIIAGGGVIYSDAIDELVQFADATGIGVGVTQAGKAAMPHEHPLALGALGASGSRFANDIAGDADVVIGIGTRYTDFTTASNTLFHNPDVKFVNINVAEIDALKEAATALVGDARETLGDLLEALGGWSVDDETRAAAVGNASEWRAEIDRIIEVDDSGTLSQAQMLGILNAASGERDVIVNAAGSMPGDLHRLWRPGSSKGYDIEYGNSCMGYEIPGAIGNALADRSRHVFGLIGDGTYLMLSQEILTAVQEHLKITFVVVDNYGYGSIAALSDTLGSQTFGTRFNERGDGSMHNGARLEVDFAANAASYGAKVWTADNAADFTRALEEAKAYDGTSVVYVQVDAQARFGGSGAWWDVPVAEVSTLESTQIARKVYEDKRAAQHLYL</sequence>
<dbReference type="InterPro" id="IPR029035">
    <property type="entry name" value="DHS-like_NAD/FAD-binding_dom"/>
</dbReference>
<dbReference type="Pfam" id="PF00205">
    <property type="entry name" value="TPP_enzyme_M"/>
    <property type="match status" value="1"/>
</dbReference>
<dbReference type="Proteomes" id="UP001139354">
    <property type="component" value="Unassembled WGS sequence"/>
</dbReference>
<comment type="caution">
    <text evidence="7">The sequence shown here is derived from an EMBL/GenBank/DDBJ whole genome shotgun (WGS) entry which is preliminary data.</text>
</comment>
<accession>A0A9X1LTS4</accession>
<evidence type="ECO:0000256" key="3">
    <source>
        <dbReference type="RuleBase" id="RU362132"/>
    </source>
</evidence>
<dbReference type="GO" id="GO:0030976">
    <property type="term" value="F:thiamine pyrophosphate binding"/>
    <property type="evidence" value="ECO:0007669"/>
    <property type="project" value="InterPro"/>
</dbReference>
<dbReference type="EC" id="3.7.1.22" evidence="7"/>
<feature type="domain" description="Thiamine pyrophosphate enzyme TPP-binding" evidence="5">
    <location>
        <begin position="422"/>
        <end position="579"/>
    </location>
</feature>
<dbReference type="InterPro" id="IPR012001">
    <property type="entry name" value="Thiamin_PyroP_enz_TPP-bd_dom"/>
</dbReference>
<gene>
    <name evidence="7" type="primary">iolD</name>
    <name evidence="7" type="ORF">KEC57_04995</name>
</gene>
<dbReference type="GO" id="GO:0009099">
    <property type="term" value="P:L-valine biosynthetic process"/>
    <property type="evidence" value="ECO:0007669"/>
    <property type="project" value="TreeGrafter"/>
</dbReference>
<dbReference type="GO" id="GO:0019310">
    <property type="term" value="P:inositol catabolic process"/>
    <property type="evidence" value="ECO:0007669"/>
    <property type="project" value="InterPro"/>
</dbReference>
<evidence type="ECO:0000313" key="8">
    <source>
        <dbReference type="Proteomes" id="UP001139354"/>
    </source>
</evidence>
<keyword evidence="2 3" id="KW-0786">Thiamine pyrophosphate</keyword>
<dbReference type="GO" id="GO:0005948">
    <property type="term" value="C:acetolactate synthase complex"/>
    <property type="evidence" value="ECO:0007669"/>
    <property type="project" value="TreeGrafter"/>
</dbReference>
<proteinExistence type="inferred from homology"/>
<dbReference type="GO" id="GO:0003984">
    <property type="term" value="F:acetolactate synthase activity"/>
    <property type="evidence" value="ECO:0007669"/>
    <property type="project" value="TreeGrafter"/>
</dbReference>
<dbReference type="GO" id="GO:0050660">
    <property type="term" value="F:flavin adenine dinucleotide binding"/>
    <property type="evidence" value="ECO:0007669"/>
    <property type="project" value="TreeGrafter"/>
</dbReference>